<keyword evidence="2" id="KW-0802">TPR repeat</keyword>
<feature type="transmembrane region" description="Helical" evidence="3">
    <location>
        <begin position="142"/>
        <end position="160"/>
    </location>
</feature>
<comment type="caution">
    <text evidence="4">The sequence shown here is derived from an EMBL/GenBank/DDBJ whole genome shotgun (WGS) entry which is preliminary data.</text>
</comment>
<evidence type="ECO:0000256" key="3">
    <source>
        <dbReference type="SAM" id="Phobius"/>
    </source>
</evidence>
<proteinExistence type="predicted"/>
<evidence type="ECO:0000313" key="4">
    <source>
        <dbReference type="EMBL" id="KKL85741.1"/>
    </source>
</evidence>
<evidence type="ECO:0000256" key="2">
    <source>
        <dbReference type="ARBA" id="ARBA00022803"/>
    </source>
</evidence>
<feature type="transmembrane region" description="Helical" evidence="3">
    <location>
        <begin position="47"/>
        <end position="64"/>
    </location>
</feature>
<feature type="transmembrane region" description="Helical" evidence="3">
    <location>
        <begin position="204"/>
        <end position="224"/>
    </location>
</feature>
<dbReference type="SUPFAM" id="SSF48452">
    <property type="entry name" value="TPR-like"/>
    <property type="match status" value="1"/>
</dbReference>
<keyword evidence="1" id="KW-0677">Repeat</keyword>
<feature type="transmembrane region" description="Helical" evidence="3">
    <location>
        <begin position="102"/>
        <end position="130"/>
    </location>
</feature>
<feature type="transmembrane region" description="Helical" evidence="3">
    <location>
        <begin position="70"/>
        <end position="90"/>
    </location>
</feature>
<dbReference type="PANTHER" id="PTHR44227:SF3">
    <property type="entry name" value="PROTEIN O-MANNOSYL-TRANSFERASE TMTC4"/>
    <property type="match status" value="1"/>
</dbReference>
<protein>
    <submittedName>
        <fullName evidence="4">Uncharacterized protein</fullName>
    </submittedName>
</protein>
<keyword evidence="3" id="KW-0812">Transmembrane</keyword>
<dbReference type="EMBL" id="LAZR01021324">
    <property type="protein sequence ID" value="KKL85741.1"/>
    <property type="molecule type" value="Genomic_DNA"/>
</dbReference>
<name>A0A0F9G5L1_9ZZZZ</name>
<dbReference type="InterPro" id="IPR052346">
    <property type="entry name" value="O-mannosyl-transferase_TMTC"/>
</dbReference>
<keyword evidence="3" id="KW-0472">Membrane</keyword>
<feature type="transmembrane region" description="Helical" evidence="3">
    <location>
        <begin position="236"/>
        <end position="254"/>
    </location>
</feature>
<feature type="non-terminal residue" evidence="4">
    <location>
        <position position="1"/>
    </location>
</feature>
<dbReference type="InterPro" id="IPR011990">
    <property type="entry name" value="TPR-like_helical_dom_sf"/>
</dbReference>
<feature type="transmembrane region" description="Helical" evidence="3">
    <location>
        <begin position="260"/>
        <end position="280"/>
    </location>
</feature>
<gene>
    <name evidence="4" type="ORF">LCGC14_1951690</name>
</gene>
<dbReference type="PANTHER" id="PTHR44227">
    <property type="match status" value="1"/>
</dbReference>
<accession>A0A0F9G5L1</accession>
<feature type="transmembrane region" description="Helical" evidence="3">
    <location>
        <begin position="20"/>
        <end position="40"/>
    </location>
</feature>
<evidence type="ECO:0000256" key="1">
    <source>
        <dbReference type="ARBA" id="ARBA00022737"/>
    </source>
</evidence>
<reference evidence="4" key="1">
    <citation type="journal article" date="2015" name="Nature">
        <title>Complex archaea that bridge the gap between prokaryotes and eukaryotes.</title>
        <authorList>
            <person name="Spang A."/>
            <person name="Saw J.H."/>
            <person name="Jorgensen S.L."/>
            <person name="Zaremba-Niedzwiedzka K."/>
            <person name="Martijn J."/>
            <person name="Lind A.E."/>
            <person name="van Eijk R."/>
            <person name="Schleper C."/>
            <person name="Guy L."/>
            <person name="Ettema T.J."/>
        </authorList>
    </citation>
    <scope>NUCLEOTIDE SEQUENCE</scope>
</reference>
<dbReference type="InterPro" id="IPR019734">
    <property type="entry name" value="TPR_rpt"/>
</dbReference>
<dbReference type="Pfam" id="PF13432">
    <property type="entry name" value="TPR_16"/>
    <property type="match status" value="1"/>
</dbReference>
<dbReference type="SMART" id="SM00028">
    <property type="entry name" value="TPR"/>
    <property type="match status" value="5"/>
</dbReference>
<feature type="transmembrane region" description="Helical" evidence="3">
    <location>
        <begin position="180"/>
        <end position="198"/>
    </location>
</feature>
<sequence>PIPRMLLYLDSMLWGPDPFWYHIENVFLHYLVVLLFYNIVLAAFKDIRTALFSSVLFALHPIAVEPVNSVMAREGIISALFLMVSLSALLHLRGGKARWGILALLAFILSVLSLEHGIVFSVFLAANAFFSRDEPLRGRTSIVIMFLLVTASYFLLRVIFHGNETFFTVIQTDLALSGLYKYFTMIVFPFSLHLGYTLEPLSVFSYSGFITVACLLVLLAATVAPRTPGAIRAASIWVLVFFIPFSNSVPYISFPLADRYAYLALPGFCLLGGWGISALIKWKQFFGILLFAAILVVLGATTHRQNIVWKNDFLLWETAVKRSPSNAQAYYHLGKIHDEIHAPVKAISYYKAALRSDPMYAAPHIGLGNLYKSLGEYDLAFYHYTVSLILAPQKTWIHLNLGDVSMEKGDWDRAIYSYTRYLKHRPDNSDTHYKIAVAFQSKGDYVSSISHYNEALSSRPRFAKARYDLSRLLLQVDDFQNARHELRLALIIDPNYSEARALLKEIATQ</sequence>
<dbReference type="Pfam" id="PF13176">
    <property type="entry name" value="TPR_7"/>
    <property type="match status" value="1"/>
</dbReference>
<dbReference type="AlphaFoldDB" id="A0A0F9G5L1"/>
<dbReference type="Pfam" id="PF14559">
    <property type="entry name" value="TPR_19"/>
    <property type="match status" value="1"/>
</dbReference>
<organism evidence="4">
    <name type="scientific">marine sediment metagenome</name>
    <dbReference type="NCBI Taxonomy" id="412755"/>
    <lineage>
        <taxon>unclassified sequences</taxon>
        <taxon>metagenomes</taxon>
        <taxon>ecological metagenomes</taxon>
    </lineage>
</organism>
<dbReference type="PROSITE" id="PS50005">
    <property type="entry name" value="TPR"/>
    <property type="match status" value="5"/>
</dbReference>
<feature type="transmembrane region" description="Helical" evidence="3">
    <location>
        <begin position="285"/>
        <end position="303"/>
    </location>
</feature>
<dbReference type="Gene3D" id="1.25.40.10">
    <property type="entry name" value="Tetratricopeptide repeat domain"/>
    <property type="match status" value="1"/>
</dbReference>
<keyword evidence="3" id="KW-1133">Transmembrane helix</keyword>